<evidence type="ECO:0000259" key="1">
    <source>
        <dbReference type="PROSITE" id="PS51194"/>
    </source>
</evidence>
<evidence type="ECO:0000313" key="3">
    <source>
        <dbReference type="Proteomes" id="UP000325645"/>
    </source>
</evidence>
<protein>
    <recommendedName>
        <fullName evidence="1">Helicase C-terminal domain-containing protein</fullName>
    </recommendedName>
</protein>
<dbReference type="EMBL" id="CABVJH010000005">
    <property type="protein sequence ID" value="VVQ33151.1"/>
    <property type="molecule type" value="Genomic_DNA"/>
</dbReference>
<dbReference type="AlphaFoldDB" id="A0A5E7WEE7"/>
<accession>A0A5E7WEE7</accession>
<dbReference type="RefSeq" id="WP_150657176.1">
    <property type="nucleotide sequence ID" value="NZ_CABVJH010000005.1"/>
</dbReference>
<dbReference type="InterPro" id="IPR001650">
    <property type="entry name" value="Helicase_C-like"/>
</dbReference>
<proteinExistence type="predicted"/>
<reference evidence="2 3" key="1">
    <citation type="submission" date="2019-09" db="EMBL/GenBank/DDBJ databases">
        <authorList>
            <person name="Chandra G."/>
            <person name="Truman W A."/>
        </authorList>
    </citation>
    <scope>NUCLEOTIDE SEQUENCE [LARGE SCALE GENOMIC DNA]</scope>
    <source>
        <strain evidence="2">PS943</strain>
    </source>
</reference>
<feature type="domain" description="Helicase C-terminal" evidence="1">
    <location>
        <begin position="922"/>
        <end position="1091"/>
    </location>
</feature>
<dbReference type="CDD" id="cd18785">
    <property type="entry name" value="SF2_C"/>
    <property type="match status" value="1"/>
</dbReference>
<name>A0A5E7WEE7_PSEFL</name>
<gene>
    <name evidence="2" type="ORF">PS943_03234</name>
</gene>
<sequence>MNRERSAEIEFLRGELVGPARTLDAGRPGTTVAFDAQRAFQAPADANGTLFWTPEGTQVPQEIVYYRGETPLQRYGAGLLHPRNDVPGPRSDEPAAATQTAEELAGDAAVETVQAVVAETEEPALPDAGAESVDAATVGLDDDFEVASADMYKPSVIGISFCIEDEPGEIVVLLPAQKKFFWQLPDATPFPVNGSYERCVKVVRPEGGGEQTFDAWRRVPATTAETCERFELNKLKPGVTESRKLDLPCGLPLEIQLFPRRMHGKWLITCVLRNLQDASTLNTQEERIRNVLFQAYFEVRVQGGARFSRYPEGVRPFEQFDDDEQTLALLYRDAATWAIGHSCAAGWDGVDGNTPEVVFADVMPAVELPSMTPNIRDLDDQLITLSMRELAGLPSFGEGGAGWQTLTRLADEYAVWITAREQERTGLDAHYQDVAERHLDDCRQCLMRIRRGIAILQKDETALEAFRLANQGMLLQQIASKQIERRPLSRLEGYVAAEELPLGKPRTAWDVWTAGTERPDVGRWRAFQAAFLLMSISGLVEGHSDDREIVDLIWFPTGGGKTEAYLAVAAFYMFHQRLIARPDDALSRDGTNVFMRYTLRMLTTQQFQRAASLICAMEQIRVRLRVESARPQLGESRFSLGLWIGGDGSPNTWDDARVEIRKYSRGEVEGNPLVLTECPWCRSAIGRLASDRPARYARRNENNLAGLAESNKRPYLKCSDTRCSYGGEHDSLPVEVVDQSIYDTPPSMFIGTADKFAMMAWKPEAGALFGFHHGAAGTVTRISQPPGLIIQDEFHLISGPLGTIYGLYEGVIERFCSAEDRTGMIRPKIIASTATIRGATEQVRAVYAREGLQLFPSPGLQMGDSFFGRYAKEGDRYAEGRLYLGIHASGYRSFLTTQVRTFSAALFRAWMFDGEDKDAWWTLLAFYNSLRELGGARTLFDSDIASRLKDYSFRYGLKGSEQRYLNTVEELTSRRGQAELVQLMDRLALDWKEKGSIDACLASNIIEVGIDIDRLALMAVVGQPKSTAQYIQVTGRVGRRWTERPGLILSMFNPAKSRDRSHFEQFHSYHRRLYERVEPTSATPYSVEAVERALAGVLLVWARQCHEADSPGEAFGSYDGYLQDALDMLIERCMAIMEQQPDEARRVCNTMQKVFDRLRKKWRGNPQQWWAYPQRTDGEYLMLWSSEYATPGQKLKGERILSSMRNVDGNARVAISNDYFAEEQIEHGQ</sequence>
<dbReference type="Pfam" id="PF00271">
    <property type="entry name" value="Helicase_C"/>
    <property type="match status" value="1"/>
</dbReference>
<evidence type="ECO:0000313" key="2">
    <source>
        <dbReference type="EMBL" id="VVQ33151.1"/>
    </source>
</evidence>
<organism evidence="2 3">
    <name type="scientific">Pseudomonas fluorescens</name>
    <dbReference type="NCBI Taxonomy" id="294"/>
    <lineage>
        <taxon>Bacteria</taxon>
        <taxon>Pseudomonadati</taxon>
        <taxon>Pseudomonadota</taxon>
        <taxon>Gammaproteobacteria</taxon>
        <taxon>Pseudomonadales</taxon>
        <taxon>Pseudomonadaceae</taxon>
        <taxon>Pseudomonas</taxon>
    </lineage>
</organism>
<dbReference type="Proteomes" id="UP000325645">
    <property type="component" value="Unassembled WGS sequence"/>
</dbReference>
<dbReference type="PROSITE" id="PS51194">
    <property type="entry name" value="HELICASE_CTER"/>
    <property type="match status" value="1"/>
</dbReference>
<dbReference type="SMART" id="SM00490">
    <property type="entry name" value="HELICc"/>
    <property type="match status" value="1"/>
</dbReference>
<dbReference type="SUPFAM" id="SSF52540">
    <property type="entry name" value="P-loop containing nucleoside triphosphate hydrolases"/>
    <property type="match status" value="1"/>
</dbReference>
<dbReference type="Gene3D" id="3.40.50.300">
    <property type="entry name" value="P-loop containing nucleotide triphosphate hydrolases"/>
    <property type="match status" value="1"/>
</dbReference>
<dbReference type="InterPro" id="IPR027417">
    <property type="entry name" value="P-loop_NTPase"/>
</dbReference>